<accession>S4NVP9</accession>
<sequence>MGFFDLRYWSLKILFGVELHLGSVMVIVQVLRGNPIVITPGHNHLTRTLLINFCDEIANKVQVFYNLFIFVIFKSINTW</sequence>
<proteinExistence type="predicted"/>
<organism evidence="1">
    <name type="scientific">Pararge aegeria</name>
    <name type="common">speckled wood butterfly</name>
    <dbReference type="NCBI Taxonomy" id="116150"/>
    <lineage>
        <taxon>Eukaryota</taxon>
        <taxon>Metazoa</taxon>
        <taxon>Ecdysozoa</taxon>
        <taxon>Arthropoda</taxon>
        <taxon>Hexapoda</taxon>
        <taxon>Insecta</taxon>
        <taxon>Pterygota</taxon>
        <taxon>Neoptera</taxon>
        <taxon>Endopterygota</taxon>
        <taxon>Lepidoptera</taxon>
        <taxon>Glossata</taxon>
        <taxon>Ditrysia</taxon>
        <taxon>Papilionoidea</taxon>
        <taxon>Nymphalidae</taxon>
        <taxon>Satyrinae</taxon>
        <taxon>Satyrini</taxon>
        <taxon>Parargina</taxon>
        <taxon>Pararge</taxon>
    </lineage>
</organism>
<protein>
    <submittedName>
        <fullName evidence="1">Uncharacterized protein</fullName>
    </submittedName>
</protein>
<reference evidence="1" key="2">
    <citation type="submission" date="2013-05" db="EMBL/GenBank/DDBJ databases">
        <authorList>
            <person name="Carter J.-M."/>
            <person name="Baker S.C."/>
            <person name="Pink R."/>
            <person name="Carter D.R.F."/>
            <person name="Collins A."/>
            <person name="Tomlin J."/>
            <person name="Gibbs M."/>
            <person name="Breuker C.J."/>
        </authorList>
    </citation>
    <scope>NUCLEOTIDE SEQUENCE</scope>
    <source>
        <tissue evidence="1">Ovary</tissue>
    </source>
</reference>
<feature type="non-terminal residue" evidence="1">
    <location>
        <position position="79"/>
    </location>
</feature>
<reference evidence="1" key="1">
    <citation type="journal article" date="2013" name="BMC Genomics">
        <title>Unscrambling butterfly oogenesis.</title>
        <authorList>
            <person name="Carter J.M."/>
            <person name="Baker S.C."/>
            <person name="Pink R."/>
            <person name="Carter D.R."/>
            <person name="Collins A."/>
            <person name="Tomlin J."/>
            <person name="Gibbs M."/>
            <person name="Breuker C.J."/>
        </authorList>
    </citation>
    <scope>NUCLEOTIDE SEQUENCE</scope>
    <source>
        <tissue evidence="1">Ovary</tissue>
    </source>
</reference>
<name>S4NVP9_9NEOP</name>
<dbReference type="AlphaFoldDB" id="S4NVP9"/>
<evidence type="ECO:0000313" key="1">
    <source>
        <dbReference type="EMBL" id="JAA81104.1"/>
    </source>
</evidence>
<dbReference type="EMBL" id="GAIX01011456">
    <property type="protein sequence ID" value="JAA81104.1"/>
    <property type="molecule type" value="Transcribed_RNA"/>
</dbReference>